<evidence type="ECO:0000313" key="4">
    <source>
        <dbReference type="Proteomes" id="UP001187192"/>
    </source>
</evidence>
<keyword evidence="4" id="KW-1185">Reference proteome</keyword>
<evidence type="ECO:0000256" key="1">
    <source>
        <dbReference type="SAM" id="Coils"/>
    </source>
</evidence>
<feature type="compositionally biased region" description="Polar residues" evidence="2">
    <location>
        <begin position="1347"/>
        <end position="1358"/>
    </location>
</feature>
<dbReference type="Proteomes" id="UP001187192">
    <property type="component" value="Unassembled WGS sequence"/>
</dbReference>
<dbReference type="InterPro" id="IPR039638">
    <property type="entry name" value="MED33A/B"/>
</dbReference>
<feature type="region of interest" description="Disordered" evidence="2">
    <location>
        <begin position="1346"/>
        <end position="1399"/>
    </location>
</feature>
<dbReference type="GO" id="GO:2000762">
    <property type="term" value="P:regulation of phenylpropanoid metabolic process"/>
    <property type="evidence" value="ECO:0007669"/>
    <property type="project" value="InterPro"/>
</dbReference>
<evidence type="ECO:0008006" key="5">
    <source>
        <dbReference type="Google" id="ProtNLM"/>
    </source>
</evidence>
<evidence type="ECO:0000256" key="2">
    <source>
        <dbReference type="SAM" id="MobiDB-lite"/>
    </source>
</evidence>
<sequence>MAAASVQKAGGSHLWDSVLEMTKSAQEKKSDPLAWAVQLISALNSAGVSLPSPELAHLLVSHICWANHVPITWKFLEKALALTIAPPMLVLSLLSTRVIPNRQLHPTAYRLYLELVKRHSFSFASQTNGLNFLKIMKSIDDVLHLSEIYGVEVSEPGVLLVEFVFSIVGQLLDASLDDEGLLELTPEKKSRWPTRPQDMEIDGLDCFNEKRSDNEVLQKANTAMAIEIIVEFLKNKVTSRLIFLARRNMPSHWGGLLQRLRLLSANSSALRSLKHITPGVLLELTSDTRRLLTREGKTISQHDFHAVLASGTMISATCHSHGASSSSLWLPIDLFLEDAMDGSQVTATSAVDTLIGLVKALQAVNGTAWHNTFLGLWIAALRLVQRERDTREGPVPRLDTCLCMLLSVTTLAVTNLIEEEESELMEETEKISTNQRMEKQALGERRKDLVTSLQLLGDYDGLLTPPQCLNSAANQAAAKAIMFMTGLTVSNGYYDCSSVNDMPINRIGNMRHLIVEACIARKVLDTSAYFWPGYVSSCSKQLPRNVSSQVTSWSSLMKGSPLTPALVNVLIATPASSLAEIEKIYEIALNGSDDEKMSAANILCGASLVRGWSIQEHTCLFIIGLLSPPVPAEYMGSESHLINFAPFFNALVAGISSIDCVQIFSLHGMVPLLVAALLPICEVFGSSANLSWTLSTGEELSCHAVFSNAFTLLLRSWRFEHPPLEHVMGDVRPTVGSQLNPEYLLLVRNSRLASAGSSVKDQMKRLVPGTPVHQIVDALLNMMFKKINRSNQSLTSTSSGSSATSVSGTEEASIRLKVPAWDILEATPFVLDAALTACAHGRLSPRELATGLKDLADYLPSTLATMVSYYSAEVTRGIWKPAFMNGTDWPSPAANLSSVEQQIKKIIAETGVDVPSLSVGGSSPTTLPLPLAALVSLTITYKLDKASERALQLIGPALNSLATGCPWPCMPVIASLWAQKVKRWSDFLVFSSSQAVFHHNSDAVVQLLKSCFTSTLGLSSSRIHTNGGVGSLLGHGFGSSSGGISAVAPGFLYLRVHRSVRDAMFLTEEIVSLLILSVKEIASCGLPRDEVEKLKKTKYGMRYRQVSFAAAMQRIKLAASLGASLVWLSGGSSLVQNLIRETLPSWFISSHGSEQESQESGGRVAVLEGYALAYFAILCGTFAWGVDSVTPASKRRPKILGDHLDFLASALDGKISLGCDLATWWAYVTGVVSLMVGCTRKWMMEIDVDVLKRLSKGLRQWNEEELALAVLGLGGVGTMAAAAEFIVECLYHLRGLICSPSRISTTNHSQYKDGVPVSPADVRTAGSVTPSAVDPHKAATVAFPFSSEAQLSTPSSSAEELEQGRATPGGTSKGEWQARQRKKTKELHHRRREEEEEEDRKIAEYREIGMRLKGYPEEDVRKARRLVSSLIRSAEEVEEKIEEAAERGELTELVLMVIWNRLDLARRDEENDAIRSLDLLYRRVETEILKREATPAMRLLNDLLNMHDGFDDEVWLKECKKLMVDTFPREDPFSILVPTGFDIDEHQGPLRPPLEADDALLRVDFVREVDALLQEVKAEQSEAQAAQGLDPESVASKLKQQEKQRTVRQVEALLDLAIKLR</sequence>
<comment type="caution">
    <text evidence="3">The sequence shown here is derived from an EMBL/GenBank/DDBJ whole genome shotgun (WGS) entry which is preliminary data.</text>
</comment>
<organism evidence="3 4">
    <name type="scientific">Ficus carica</name>
    <name type="common">Common fig</name>
    <dbReference type="NCBI Taxonomy" id="3494"/>
    <lineage>
        <taxon>Eukaryota</taxon>
        <taxon>Viridiplantae</taxon>
        <taxon>Streptophyta</taxon>
        <taxon>Embryophyta</taxon>
        <taxon>Tracheophyta</taxon>
        <taxon>Spermatophyta</taxon>
        <taxon>Magnoliopsida</taxon>
        <taxon>eudicotyledons</taxon>
        <taxon>Gunneridae</taxon>
        <taxon>Pentapetalae</taxon>
        <taxon>rosids</taxon>
        <taxon>fabids</taxon>
        <taxon>Rosales</taxon>
        <taxon>Moraceae</taxon>
        <taxon>Ficeae</taxon>
        <taxon>Ficus</taxon>
    </lineage>
</organism>
<protein>
    <recommendedName>
        <fullName evidence="5">Mediator of RNA polymerase II transcription subunit 33A</fullName>
    </recommendedName>
</protein>
<proteinExistence type="predicted"/>
<accession>A0AA88DJ45</accession>
<dbReference type="PANTHER" id="PTHR33739:SF7">
    <property type="entry name" value="MEDIATOR OF RNA POLYMERASE II TRANSCRIPTION SUBUNIT 33B"/>
    <property type="match status" value="1"/>
</dbReference>
<dbReference type="EMBL" id="BTGU01000029">
    <property type="protein sequence ID" value="GMN48744.1"/>
    <property type="molecule type" value="Genomic_DNA"/>
</dbReference>
<reference evidence="3" key="1">
    <citation type="submission" date="2023-07" db="EMBL/GenBank/DDBJ databases">
        <title>draft genome sequence of fig (Ficus carica).</title>
        <authorList>
            <person name="Takahashi T."/>
            <person name="Nishimura K."/>
        </authorList>
    </citation>
    <scope>NUCLEOTIDE SEQUENCE</scope>
</reference>
<keyword evidence="1" id="KW-0175">Coiled coil</keyword>
<name>A0AA88DJ45_FICCA</name>
<evidence type="ECO:0000313" key="3">
    <source>
        <dbReference type="EMBL" id="GMN48744.1"/>
    </source>
</evidence>
<gene>
    <name evidence="3" type="ORF">TIFTF001_017904</name>
</gene>
<feature type="coiled-coil region" evidence="1">
    <location>
        <begin position="1420"/>
        <end position="1447"/>
    </location>
</feature>
<dbReference type="PANTHER" id="PTHR33739">
    <property type="entry name" value="OS07G0681500 PROTEIN"/>
    <property type="match status" value="1"/>
</dbReference>
<feature type="compositionally biased region" description="Basic residues" evidence="2">
    <location>
        <begin position="1379"/>
        <end position="1391"/>
    </location>
</feature>
<dbReference type="GO" id="GO:0016592">
    <property type="term" value="C:mediator complex"/>
    <property type="evidence" value="ECO:0007669"/>
    <property type="project" value="InterPro"/>
</dbReference>
<feature type="region of interest" description="Disordered" evidence="2">
    <location>
        <begin position="1582"/>
        <end position="1601"/>
    </location>
</feature>